<feature type="compositionally biased region" description="Low complexity" evidence="9">
    <location>
        <begin position="1033"/>
        <end position="1052"/>
    </location>
</feature>
<feature type="compositionally biased region" description="Polar residues" evidence="9">
    <location>
        <begin position="1008"/>
        <end position="1029"/>
    </location>
</feature>
<sequence length="1092" mass="118669">MEGESTESTHNTKVSDSAYSNSCSNSQSQRSGSSKSRLSGSHSSGSSGYGGKPSTQASSSDMAVKRNKDKSRKKKKAKSPAQATAATTTTIKSLEQTEEPLLVKPNNGSCEQQLELQDAQQLGAPTPSDAHDAHGDKPQLDVDEQQDDPQAEQIQQLETATAATISPDTMSASVTVTIDGCTSMEKTCEWTDRPGRLEAHAACIGKQQLQQQQHDRVKEDSFCCVISMHDGVVLFTTANLNEMLGYPREMWLGRSFIDFVHIKDRATFASQITTGIPIAESRCSQSKDARTTFCVMLRRYRGLASGGFGIIGRPVSYAPFRLGLTFREAPEEVQPDGCTLSNATSMLLVISATPIKSCYKEPDEFLSPKGPKFAIRHTAAGIISHVDTAAVSALGYLPQDLIGRSILDFYHHEDLSDIKDIYEKVVKKGQTVGATFCSKPFRFLIQNGCYILLETEWTSFVNPWSRKLEFVVGHHRVFQGPKQCDVFEMSPNVTPNIPEDEQNRNACIKEDILKMMTETVTRPSDTVKQEVSRRCQALASFMETLMDEVARGDLKLDLPHETELTVSERDSVMLGEISPHHDYYDSKSSTETPPSYNQLNYNENLLRFFNSKPVTAPVDTDPPKMDSSYVSSAREDALSPVHGFEGSGGSGSSGNLTTASNVRMSSVTNTSNTGTGTSGGENSASGSSNPLPVNMTLTEILLNKHNDEMEKCMLKKHRESRGRTGDKTKKSVIEKMPEYSGPGHGQTMKRGGSHSWEGDANKPKQQLTLSAVVVAPTVSVSPAEDSQTTAKWQAPMTGSHLFQSSYNFPQSINLWPPFSLGLTTPTVHTTHTSMAQKSFSPQHNLFPAFYYIPAPLATATAGSAAAQTSVSSASAAQHSPKSSENPSTSQPEATAATAMPMPYMAGVMYPHPSLFYAYQPMPFPSVSGAVQMSVQSSGSQSNNNNKSIYTAQQVKMAPASTTTQKPGAFHSITPAELNKPDAPDTLLHTETSPKISVQEAPKKELSDLPSTSARRGSSSDQRNNSNNPKKYTDSNGNSDDMDGSSFSSFYSSFIKTTDGSESPPDNEKETKVHKLKPIVEHPEEDQTQHGDG</sequence>
<gene>
    <name evidence="11" type="primary">Dvir\per</name>
    <name evidence="11" type="ORF">Dvir_GJ16682</name>
</gene>
<feature type="compositionally biased region" description="Low complexity" evidence="9">
    <location>
        <begin position="665"/>
        <end position="689"/>
    </location>
</feature>
<dbReference type="InterPro" id="IPR035965">
    <property type="entry name" value="PAS-like_dom_sf"/>
</dbReference>
<feature type="region of interest" description="Disordered" evidence="9">
    <location>
        <begin position="871"/>
        <end position="893"/>
    </location>
</feature>
<feature type="domain" description="PAS" evidence="10">
    <location>
        <begin position="381"/>
        <end position="429"/>
    </location>
</feature>
<dbReference type="InterPro" id="IPR000014">
    <property type="entry name" value="PAS"/>
</dbReference>
<evidence type="ECO:0000256" key="2">
    <source>
        <dbReference type="ARBA" id="ARBA00004556"/>
    </source>
</evidence>
<reference evidence="11 12" key="1">
    <citation type="journal article" date="2007" name="Nature">
        <title>Evolution of genes and genomes on the Drosophila phylogeny.</title>
        <authorList>
            <consortium name="Drosophila 12 Genomes Consortium"/>
            <person name="Clark A.G."/>
            <person name="Eisen M.B."/>
            <person name="Smith D.R."/>
            <person name="Bergman C.M."/>
            <person name="Oliver B."/>
            <person name="Markow T.A."/>
            <person name="Kaufman T.C."/>
            <person name="Kellis M."/>
            <person name="Gelbart W."/>
            <person name="Iyer V.N."/>
            <person name="Pollard D.A."/>
            <person name="Sackton T.B."/>
            <person name="Larracuente A.M."/>
            <person name="Singh N.D."/>
            <person name="Abad J.P."/>
            <person name="Abt D.N."/>
            <person name="Adryan B."/>
            <person name="Aguade M."/>
            <person name="Akashi H."/>
            <person name="Anderson W.W."/>
            <person name="Aquadro C.F."/>
            <person name="Ardell D.H."/>
            <person name="Arguello R."/>
            <person name="Artieri C.G."/>
            <person name="Barbash D.A."/>
            <person name="Barker D."/>
            <person name="Barsanti P."/>
            <person name="Batterham P."/>
            <person name="Batzoglou S."/>
            <person name="Begun D."/>
            <person name="Bhutkar A."/>
            <person name="Blanco E."/>
            <person name="Bosak S.A."/>
            <person name="Bradley R.K."/>
            <person name="Brand A.D."/>
            <person name="Brent M.R."/>
            <person name="Brooks A.N."/>
            <person name="Brown R.H."/>
            <person name="Butlin R.K."/>
            <person name="Caggese C."/>
            <person name="Calvi B.R."/>
            <person name="Bernardo de Carvalho A."/>
            <person name="Caspi A."/>
            <person name="Castrezana S."/>
            <person name="Celniker S.E."/>
            <person name="Chang J.L."/>
            <person name="Chapple C."/>
            <person name="Chatterji S."/>
            <person name="Chinwalla A."/>
            <person name="Civetta A."/>
            <person name="Clifton S.W."/>
            <person name="Comeron J.M."/>
            <person name="Costello J.C."/>
            <person name="Coyne J.A."/>
            <person name="Daub J."/>
            <person name="David R.G."/>
            <person name="Delcher A.L."/>
            <person name="Delehaunty K."/>
            <person name="Do C.B."/>
            <person name="Ebling H."/>
            <person name="Edwards K."/>
            <person name="Eickbush T."/>
            <person name="Evans J.D."/>
            <person name="Filipski A."/>
            <person name="Findeiss S."/>
            <person name="Freyhult E."/>
            <person name="Fulton L."/>
            <person name="Fulton R."/>
            <person name="Garcia A.C."/>
            <person name="Gardiner A."/>
            <person name="Garfield D.A."/>
            <person name="Garvin B.E."/>
            <person name="Gibson G."/>
            <person name="Gilbert D."/>
            <person name="Gnerre S."/>
            <person name="Godfrey J."/>
            <person name="Good R."/>
            <person name="Gotea V."/>
            <person name="Gravely B."/>
            <person name="Greenberg A.J."/>
            <person name="Griffiths-Jones S."/>
            <person name="Gross S."/>
            <person name="Guigo R."/>
            <person name="Gustafson E.A."/>
            <person name="Haerty W."/>
            <person name="Hahn M.W."/>
            <person name="Halligan D.L."/>
            <person name="Halpern A.L."/>
            <person name="Halter G.M."/>
            <person name="Han M.V."/>
            <person name="Heger A."/>
            <person name="Hillier L."/>
            <person name="Hinrichs A.S."/>
            <person name="Holmes I."/>
            <person name="Hoskins R.A."/>
            <person name="Hubisz M.J."/>
            <person name="Hultmark D."/>
            <person name="Huntley M.A."/>
            <person name="Jaffe D.B."/>
            <person name="Jagadeeshan S."/>
            <person name="Jeck W.R."/>
            <person name="Johnson J."/>
            <person name="Jones C.D."/>
            <person name="Jordan W.C."/>
            <person name="Karpen G.H."/>
            <person name="Kataoka E."/>
            <person name="Keightley P.D."/>
            <person name="Kheradpour P."/>
            <person name="Kirkness E.F."/>
            <person name="Koerich L.B."/>
            <person name="Kristiansen K."/>
            <person name="Kudrna D."/>
            <person name="Kulathinal R.J."/>
            <person name="Kumar S."/>
            <person name="Kwok R."/>
            <person name="Lander E."/>
            <person name="Langley C.H."/>
            <person name="Lapoint R."/>
            <person name="Lazzaro B.P."/>
            <person name="Lee S.J."/>
            <person name="Levesque L."/>
            <person name="Li R."/>
            <person name="Lin C.F."/>
            <person name="Lin M.F."/>
            <person name="Lindblad-Toh K."/>
            <person name="Llopart A."/>
            <person name="Long M."/>
            <person name="Low L."/>
            <person name="Lozovsky E."/>
            <person name="Lu J."/>
            <person name="Luo M."/>
            <person name="Machado C.A."/>
            <person name="Makalowski W."/>
            <person name="Marzo M."/>
            <person name="Matsuda M."/>
            <person name="Matzkin L."/>
            <person name="McAllister B."/>
            <person name="McBride C.S."/>
            <person name="McKernan B."/>
            <person name="McKernan K."/>
            <person name="Mendez-Lago M."/>
            <person name="Minx P."/>
            <person name="Mollenhauer M.U."/>
            <person name="Montooth K."/>
            <person name="Mount S.M."/>
            <person name="Mu X."/>
            <person name="Myers E."/>
            <person name="Negre B."/>
            <person name="Newfeld S."/>
            <person name="Nielsen R."/>
            <person name="Noor M.A."/>
            <person name="O'Grady P."/>
            <person name="Pachter L."/>
            <person name="Papaceit M."/>
            <person name="Parisi M.J."/>
            <person name="Parisi M."/>
            <person name="Parts L."/>
            <person name="Pedersen J.S."/>
            <person name="Pesole G."/>
            <person name="Phillippy A.M."/>
            <person name="Ponting C.P."/>
            <person name="Pop M."/>
            <person name="Porcelli D."/>
            <person name="Powell J.R."/>
            <person name="Prohaska S."/>
            <person name="Pruitt K."/>
            <person name="Puig M."/>
            <person name="Quesneville H."/>
            <person name="Ram K.R."/>
            <person name="Rand D."/>
            <person name="Rasmussen M.D."/>
            <person name="Reed L.K."/>
            <person name="Reenan R."/>
            <person name="Reily A."/>
            <person name="Remington K.A."/>
            <person name="Rieger T.T."/>
            <person name="Ritchie M.G."/>
            <person name="Robin C."/>
            <person name="Rogers Y.H."/>
            <person name="Rohde C."/>
            <person name="Rozas J."/>
            <person name="Rubenfield M.J."/>
            <person name="Ruiz A."/>
            <person name="Russo S."/>
            <person name="Salzberg S.L."/>
            <person name="Sanchez-Gracia A."/>
            <person name="Saranga D.J."/>
            <person name="Sato H."/>
            <person name="Schaeffer S.W."/>
            <person name="Schatz M.C."/>
            <person name="Schlenke T."/>
            <person name="Schwartz R."/>
            <person name="Segarra C."/>
            <person name="Singh R.S."/>
            <person name="Sirot L."/>
            <person name="Sirota M."/>
            <person name="Sisneros N.B."/>
            <person name="Smith C.D."/>
            <person name="Smith T.F."/>
            <person name="Spieth J."/>
            <person name="Stage D.E."/>
            <person name="Stark A."/>
            <person name="Stephan W."/>
            <person name="Strausberg R.L."/>
            <person name="Strempel S."/>
            <person name="Sturgill D."/>
            <person name="Sutton G."/>
            <person name="Sutton G.G."/>
            <person name="Tao W."/>
            <person name="Teichmann S."/>
            <person name="Tobari Y.N."/>
            <person name="Tomimura Y."/>
            <person name="Tsolas J.M."/>
            <person name="Valente V.L."/>
            <person name="Venter E."/>
            <person name="Venter J.C."/>
            <person name="Vicario S."/>
            <person name="Vieira F.G."/>
            <person name="Vilella A.J."/>
            <person name="Villasante A."/>
            <person name="Walenz B."/>
            <person name="Wang J."/>
            <person name="Wasserman M."/>
            <person name="Watts T."/>
            <person name="Wilson D."/>
            <person name="Wilson R.K."/>
            <person name="Wing R.A."/>
            <person name="Wolfner M.F."/>
            <person name="Wong A."/>
            <person name="Wong G.K."/>
            <person name="Wu C.I."/>
            <person name="Wu G."/>
            <person name="Yamamoto D."/>
            <person name="Yang H.P."/>
            <person name="Yang S.P."/>
            <person name="Yorke J.A."/>
            <person name="Yoshida K."/>
            <person name="Zdobnov E."/>
            <person name="Zhang P."/>
            <person name="Zhang Y."/>
            <person name="Zimin A.V."/>
            <person name="Baldwin J."/>
            <person name="Abdouelleil A."/>
            <person name="Abdulkadir J."/>
            <person name="Abebe A."/>
            <person name="Abera B."/>
            <person name="Abreu J."/>
            <person name="Acer S.C."/>
            <person name="Aftuck L."/>
            <person name="Alexander A."/>
            <person name="An P."/>
            <person name="Anderson E."/>
            <person name="Anderson S."/>
            <person name="Arachi H."/>
            <person name="Azer M."/>
            <person name="Bachantsang P."/>
            <person name="Barry A."/>
            <person name="Bayul T."/>
            <person name="Berlin A."/>
            <person name="Bessette D."/>
            <person name="Bloom T."/>
            <person name="Blye J."/>
            <person name="Boguslavskiy L."/>
            <person name="Bonnet C."/>
            <person name="Boukhgalter B."/>
            <person name="Bourzgui I."/>
            <person name="Brown A."/>
            <person name="Cahill P."/>
            <person name="Channer S."/>
            <person name="Cheshatsang Y."/>
            <person name="Chuda L."/>
            <person name="Citroen M."/>
            <person name="Collymore A."/>
            <person name="Cooke P."/>
            <person name="Costello M."/>
            <person name="D'Aco K."/>
            <person name="Daza R."/>
            <person name="De Haan G."/>
            <person name="DeGray S."/>
            <person name="DeMaso C."/>
            <person name="Dhargay N."/>
            <person name="Dooley K."/>
            <person name="Dooley E."/>
            <person name="Doricent M."/>
            <person name="Dorje P."/>
            <person name="Dorjee K."/>
            <person name="Dupes A."/>
            <person name="Elong R."/>
            <person name="Falk J."/>
            <person name="Farina A."/>
            <person name="Faro S."/>
            <person name="Ferguson D."/>
            <person name="Fisher S."/>
            <person name="Foley C.D."/>
            <person name="Franke A."/>
            <person name="Friedrich D."/>
            <person name="Gadbois L."/>
            <person name="Gearin G."/>
            <person name="Gearin C.R."/>
            <person name="Giannoukos G."/>
            <person name="Goode T."/>
            <person name="Graham J."/>
            <person name="Grandbois E."/>
            <person name="Grewal S."/>
            <person name="Gyaltsen K."/>
            <person name="Hafez N."/>
            <person name="Hagos B."/>
            <person name="Hall J."/>
            <person name="Henson C."/>
            <person name="Hollinger A."/>
            <person name="Honan T."/>
            <person name="Huard M.D."/>
            <person name="Hughes L."/>
            <person name="Hurhula B."/>
            <person name="Husby M.E."/>
            <person name="Kamat A."/>
            <person name="Kanga B."/>
            <person name="Kashin S."/>
            <person name="Khazanovich D."/>
            <person name="Kisner P."/>
            <person name="Lance K."/>
            <person name="Lara M."/>
            <person name="Lee W."/>
            <person name="Lennon N."/>
            <person name="Letendre F."/>
            <person name="LeVine R."/>
            <person name="Lipovsky A."/>
            <person name="Liu X."/>
            <person name="Liu J."/>
            <person name="Liu S."/>
            <person name="Lokyitsang T."/>
            <person name="Lokyitsang Y."/>
            <person name="Lubonja R."/>
            <person name="Lui A."/>
            <person name="MacDonald P."/>
            <person name="Magnisalis V."/>
            <person name="Maru K."/>
            <person name="Matthews C."/>
            <person name="McCusker W."/>
            <person name="McDonough S."/>
            <person name="Mehta T."/>
            <person name="Meldrim J."/>
            <person name="Meneus L."/>
            <person name="Mihai O."/>
            <person name="Mihalev A."/>
            <person name="Mihova T."/>
            <person name="Mittelman R."/>
            <person name="Mlenga V."/>
            <person name="Montmayeur A."/>
            <person name="Mulrain L."/>
            <person name="Navidi A."/>
            <person name="Naylor J."/>
            <person name="Negash T."/>
            <person name="Nguyen T."/>
            <person name="Nguyen N."/>
            <person name="Nicol R."/>
            <person name="Norbu C."/>
            <person name="Norbu N."/>
            <person name="Novod N."/>
            <person name="O'Neill B."/>
            <person name="Osman S."/>
            <person name="Markiewicz E."/>
            <person name="Oyono O.L."/>
            <person name="Patti C."/>
            <person name="Phunkhang P."/>
            <person name="Pierre F."/>
            <person name="Priest M."/>
            <person name="Raghuraman S."/>
            <person name="Rege F."/>
            <person name="Reyes R."/>
            <person name="Rise C."/>
            <person name="Rogov P."/>
            <person name="Ross K."/>
            <person name="Ryan E."/>
            <person name="Settipalli S."/>
            <person name="Shea T."/>
            <person name="Sherpa N."/>
            <person name="Shi L."/>
            <person name="Shih D."/>
            <person name="Sparrow T."/>
            <person name="Spaulding J."/>
            <person name="Stalker J."/>
            <person name="Stange-Thomann N."/>
            <person name="Stavropoulos S."/>
            <person name="Stone C."/>
            <person name="Strader C."/>
            <person name="Tesfaye S."/>
            <person name="Thomson T."/>
            <person name="Thoulutsang Y."/>
            <person name="Thoulutsang D."/>
            <person name="Topham K."/>
            <person name="Topping I."/>
            <person name="Tsamla T."/>
            <person name="Vassiliev H."/>
            <person name="Vo A."/>
            <person name="Wangchuk T."/>
            <person name="Wangdi T."/>
            <person name="Weiand M."/>
            <person name="Wilkinson J."/>
            <person name="Wilson A."/>
            <person name="Yadav S."/>
            <person name="Young G."/>
            <person name="Yu Q."/>
            <person name="Zembek L."/>
            <person name="Zhong D."/>
            <person name="Zimmer A."/>
            <person name="Zwirko Z."/>
            <person name="Jaffe D.B."/>
            <person name="Alvarez P."/>
            <person name="Brockman W."/>
            <person name="Butler J."/>
            <person name="Chin C."/>
            <person name="Gnerre S."/>
            <person name="Grabherr M."/>
            <person name="Kleber M."/>
            <person name="Mauceli E."/>
            <person name="MacCallum I."/>
        </authorList>
    </citation>
    <scope>NUCLEOTIDE SEQUENCE [LARGE SCALE GENOMIC DNA]</scope>
    <source>
        <strain evidence="11">TSC#15010-1051.87</strain>
        <strain evidence="12">Tucson 15010-1051.87</strain>
    </source>
</reference>
<dbReference type="EMBL" id="CH940653">
    <property type="protein sequence ID" value="KRF80540.1"/>
    <property type="molecule type" value="Genomic_DNA"/>
</dbReference>
<dbReference type="HOGENOM" id="CLU_002704_0_0_1"/>
<feature type="compositionally biased region" description="Low complexity" evidence="9">
    <location>
        <begin position="79"/>
        <end position="93"/>
    </location>
</feature>
<dbReference type="STRING" id="7244.B4M816"/>
<dbReference type="GO" id="GO:0001222">
    <property type="term" value="F:transcription corepressor binding"/>
    <property type="evidence" value="ECO:0007669"/>
    <property type="project" value="TreeGrafter"/>
</dbReference>
<comment type="subcellular location">
    <subcellularLocation>
        <location evidence="2">Cytoplasm</location>
        <location evidence="2">Perinuclear region</location>
    </subcellularLocation>
    <subcellularLocation>
        <location evidence="1">Nucleus</location>
    </subcellularLocation>
</comment>
<dbReference type="EMBL" id="CH940653">
    <property type="protein sequence ID" value="KRF80542.1"/>
    <property type="molecule type" value="Genomic_DNA"/>
</dbReference>
<evidence type="ECO:0000313" key="12">
    <source>
        <dbReference type="Proteomes" id="UP000008792"/>
    </source>
</evidence>
<dbReference type="GO" id="GO:0043153">
    <property type="term" value="P:entrainment of circadian clock by photoperiod"/>
    <property type="evidence" value="ECO:0007669"/>
    <property type="project" value="TreeGrafter"/>
</dbReference>
<dbReference type="FunFam" id="3.30.450.20:FF:000066">
    <property type="entry name" value="Period circadian protein"/>
    <property type="match status" value="1"/>
</dbReference>
<dbReference type="KEGG" id="dvi:6633594"/>
<accession>B4M816</accession>
<dbReference type="Proteomes" id="UP000008792">
    <property type="component" value="Unassembled WGS sequence"/>
</dbReference>
<dbReference type="Gene3D" id="1.20.5.770">
    <property type="entry name" value="Single helix bin"/>
    <property type="match status" value="1"/>
</dbReference>
<evidence type="ECO:0000256" key="1">
    <source>
        <dbReference type="ARBA" id="ARBA00004123"/>
    </source>
</evidence>
<feature type="compositionally biased region" description="Polar residues" evidence="9">
    <location>
        <begin position="1"/>
        <end position="14"/>
    </location>
</feature>
<reference evidence="11" key="3">
    <citation type="submission" date="2008-06" db="EMBL/GenBank/DDBJ databases">
        <authorList>
            <consortium name="FlyBase"/>
        </authorList>
    </citation>
    <scope>NUCLEOTIDE SEQUENCE</scope>
    <source>
        <strain evidence="11">TSC#15010-1051.87</strain>
    </source>
</reference>
<dbReference type="InterPro" id="IPR050760">
    <property type="entry name" value="Period_circadian_regulator"/>
</dbReference>
<dbReference type="SUPFAM" id="SSF55785">
    <property type="entry name" value="PYP-like sensor domain (PAS domain)"/>
    <property type="match status" value="2"/>
</dbReference>
<dbReference type="GO" id="GO:0005634">
    <property type="term" value="C:nucleus"/>
    <property type="evidence" value="ECO:0007669"/>
    <property type="project" value="UniProtKB-SubCell"/>
</dbReference>
<feature type="compositionally biased region" description="Acidic residues" evidence="9">
    <location>
        <begin position="141"/>
        <end position="150"/>
    </location>
</feature>
<keyword evidence="6" id="KW-0090">Biological rhythms</keyword>
<feature type="compositionally biased region" description="Polar residues" evidence="9">
    <location>
        <begin position="954"/>
        <end position="965"/>
    </location>
</feature>
<feature type="region of interest" description="Disordered" evidence="9">
    <location>
        <begin position="123"/>
        <end position="152"/>
    </location>
</feature>
<evidence type="ECO:0000256" key="9">
    <source>
        <dbReference type="SAM" id="MobiDB-lite"/>
    </source>
</evidence>
<keyword evidence="7" id="KW-0539">Nucleus</keyword>
<feature type="domain" description="PAS" evidence="10">
    <location>
        <begin position="230"/>
        <end position="279"/>
    </location>
</feature>
<evidence type="ECO:0000256" key="7">
    <source>
        <dbReference type="ARBA" id="ARBA00023242"/>
    </source>
</evidence>
<evidence type="ECO:0000256" key="6">
    <source>
        <dbReference type="ARBA" id="ARBA00023108"/>
    </source>
</evidence>
<dbReference type="Pfam" id="PF00989">
    <property type="entry name" value="PAS"/>
    <property type="match status" value="1"/>
</dbReference>
<evidence type="ECO:0000256" key="5">
    <source>
        <dbReference type="ARBA" id="ARBA00022737"/>
    </source>
</evidence>
<dbReference type="PANTHER" id="PTHR11269:SF16">
    <property type="entry name" value="PERIOD CIRCADIAN PROTEIN"/>
    <property type="match status" value="1"/>
</dbReference>
<feature type="compositionally biased region" description="Basic and acidic residues" evidence="9">
    <location>
        <begin position="129"/>
        <end position="140"/>
    </location>
</feature>
<protein>
    <recommendedName>
        <fullName evidence="8">Period circadian protein</fullName>
    </recommendedName>
</protein>
<dbReference type="AlphaFoldDB" id="B4M816"/>
<dbReference type="GO" id="GO:0048471">
    <property type="term" value="C:perinuclear region of cytoplasm"/>
    <property type="evidence" value="ECO:0007669"/>
    <property type="project" value="UniProtKB-SubCell"/>
</dbReference>
<proteinExistence type="predicted"/>
<keyword evidence="3" id="KW-0963">Cytoplasm</keyword>
<evidence type="ECO:0000256" key="4">
    <source>
        <dbReference type="ARBA" id="ARBA00022553"/>
    </source>
</evidence>
<feature type="region of interest" description="Disordered" evidence="9">
    <location>
        <begin position="954"/>
        <end position="1092"/>
    </location>
</feature>
<evidence type="ECO:0000256" key="3">
    <source>
        <dbReference type="ARBA" id="ARBA00022490"/>
    </source>
</evidence>
<feature type="compositionally biased region" description="Basic residues" evidence="9">
    <location>
        <begin position="65"/>
        <end position="78"/>
    </location>
</feature>
<evidence type="ECO:0000259" key="10">
    <source>
        <dbReference type="PROSITE" id="PS50112"/>
    </source>
</evidence>
<dbReference type="PANTHER" id="PTHR11269">
    <property type="entry name" value="PERIOD CIRCADIAN PROTEIN"/>
    <property type="match status" value="1"/>
</dbReference>
<dbReference type="OMA" id="SYPSCTQ"/>
<dbReference type="InterPro" id="IPR013767">
    <property type="entry name" value="PAS_fold"/>
</dbReference>
<reference evidence="11" key="2">
    <citation type="journal article" date="2008" name="Bioinformatics">
        <title>Assembly reconciliation.</title>
        <authorList>
            <person name="Zimin A.V."/>
            <person name="Smith D.R."/>
            <person name="Sutton G."/>
            <person name="Yorke J.A."/>
        </authorList>
    </citation>
    <scope>NUCLEOTIDE SEQUENCE</scope>
    <source>
        <strain evidence="11">TSC#15010-1051.87</strain>
    </source>
</reference>
<feature type="compositionally biased region" description="Basic and acidic residues" evidence="9">
    <location>
        <begin position="1065"/>
        <end position="1092"/>
    </location>
</feature>
<dbReference type="CDD" id="cd00130">
    <property type="entry name" value="PAS"/>
    <property type="match status" value="2"/>
</dbReference>
<organism evidence="11 12">
    <name type="scientific">Drosophila virilis</name>
    <name type="common">Fruit fly</name>
    <dbReference type="NCBI Taxonomy" id="7244"/>
    <lineage>
        <taxon>Eukaryota</taxon>
        <taxon>Metazoa</taxon>
        <taxon>Ecdysozoa</taxon>
        <taxon>Arthropoda</taxon>
        <taxon>Hexapoda</taxon>
        <taxon>Insecta</taxon>
        <taxon>Pterygota</taxon>
        <taxon>Neoptera</taxon>
        <taxon>Endopterygota</taxon>
        <taxon>Diptera</taxon>
        <taxon>Brachycera</taxon>
        <taxon>Muscomorpha</taxon>
        <taxon>Ephydroidea</taxon>
        <taxon>Drosophilidae</taxon>
        <taxon>Drosophila</taxon>
    </lineage>
</organism>
<keyword evidence="5" id="KW-0677">Repeat</keyword>
<dbReference type="GO" id="GO:0000976">
    <property type="term" value="F:transcription cis-regulatory region binding"/>
    <property type="evidence" value="ECO:0007669"/>
    <property type="project" value="TreeGrafter"/>
</dbReference>
<evidence type="ECO:0000256" key="8">
    <source>
        <dbReference type="ARBA" id="ARBA00040849"/>
    </source>
</evidence>
<dbReference type="Gene3D" id="3.30.450.20">
    <property type="entry name" value="PAS domain"/>
    <property type="match status" value="2"/>
</dbReference>
<dbReference type="FunCoup" id="B4M816">
    <property type="interactions" value="12"/>
</dbReference>
<feature type="compositionally biased region" description="Polar residues" evidence="9">
    <location>
        <begin position="655"/>
        <end position="664"/>
    </location>
</feature>
<dbReference type="PROSITE" id="PS50112">
    <property type="entry name" value="PAS"/>
    <property type="match status" value="2"/>
</dbReference>
<evidence type="ECO:0000313" key="11">
    <source>
        <dbReference type="EMBL" id="EDW62292.1"/>
    </source>
</evidence>
<feature type="compositionally biased region" description="Polar residues" evidence="9">
    <location>
        <begin position="877"/>
        <end position="892"/>
    </location>
</feature>
<dbReference type="FunFam" id="1.20.5.770:FF:000001">
    <property type="entry name" value="Period circadian protein"/>
    <property type="match status" value="1"/>
</dbReference>
<dbReference type="GO" id="GO:0000122">
    <property type="term" value="P:negative regulation of transcription by RNA polymerase II"/>
    <property type="evidence" value="ECO:0007669"/>
    <property type="project" value="TreeGrafter"/>
</dbReference>
<dbReference type="Pfam" id="PF14598">
    <property type="entry name" value="PAS_11"/>
    <property type="match status" value="1"/>
</dbReference>
<feature type="region of interest" description="Disordered" evidence="9">
    <location>
        <begin position="1"/>
        <end position="106"/>
    </location>
</feature>
<feature type="compositionally biased region" description="Low complexity" evidence="9">
    <location>
        <begin position="15"/>
        <end position="46"/>
    </location>
</feature>
<feature type="region of interest" description="Disordered" evidence="9">
    <location>
        <begin position="736"/>
        <end position="759"/>
    </location>
</feature>
<keyword evidence="4" id="KW-0597">Phosphoprotein</keyword>
<feature type="region of interest" description="Disordered" evidence="9">
    <location>
        <begin position="613"/>
        <end position="692"/>
    </location>
</feature>
<dbReference type="GO" id="GO:0032922">
    <property type="term" value="P:circadian regulation of gene expression"/>
    <property type="evidence" value="ECO:0007669"/>
    <property type="project" value="TreeGrafter"/>
</dbReference>
<dbReference type="GeneID" id="6633594"/>
<dbReference type="OrthoDB" id="7788983at2759"/>
<keyword evidence="12" id="KW-1185">Reference proteome</keyword>
<name>B4M816_DROVI</name>
<dbReference type="EMBL" id="CH940653">
    <property type="protein sequence ID" value="EDW62292.1"/>
    <property type="molecule type" value="Genomic_DNA"/>
</dbReference>
<dbReference type="CTD" id="31251"/>
<dbReference type="FunFam" id="3.30.450.20:FF:000072">
    <property type="entry name" value="Period circadian protein"/>
    <property type="match status" value="1"/>
</dbReference>
<dbReference type="SMART" id="SM00091">
    <property type="entry name" value="PAS"/>
    <property type="match status" value="2"/>
</dbReference>
<dbReference type="InParanoid" id="B4M816"/>